<proteinExistence type="predicted"/>
<sequence>MLHQVTIGSNPLSKNTDAPIIGSYSFVGAGAKVIGKVKLPPGSVISVNEVVTKRWVLDRL</sequence>
<dbReference type="Proteomes" id="UP000773469">
    <property type="component" value="Unassembled WGS sequence"/>
</dbReference>
<name>A0ABQ4PH02_SHECO</name>
<keyword evidence="2" id="KW-1185">Reference proteome</keyword>
<dbReference type="SUPFAM" id="SSF51161">
    <property type="entry name" value="Trimeric LpxA-like enzymes"/>
    <property type="match status" value="1"/>
</dbReference>
<dbReference type="EMBL" id="BPEU01000051">
    <property type="protein sequence ID" value="GIU46704.1"/>
    <property type="molecule type" value="Genomic_DNA"/>
</dbReference>
<gene>
    <name evidence="1" type="ORF">TUM3794_39730</name>
</gene>
<protein>
    <recommendedName>
        <fullName evidence="3">Serine acetyltransferase</fullName>
    </recommendedName>
</protein>
<dbReference type="InterPro" id="IPR011004">
    <property type="entry name" value="Trimer_LpxA-like_sf"/>
</dbReference>
<evidence type="ECO:0000313" key="1">
    <source>
        <dbReference type="EMBL" id="GIU46704.1"/>
    </source>
</evidence>
<accession>A0ABQ4PH02</accession>
<organism evidence="1 2">
    <name type="scientific">Shewanella colwelliana</name>
    <name type="common">Alteromonas colwelliana</name>
    <dbReference type="NCBI Taxonomy" id="23"/>
    <lineage>
        <taxon>Bacteria</taxon>
        <taxon>Pseudomonadati</taxon>
        <taxon>Pseudomonadota</taxon>
        <taxon>Gammaproteobacteria</taxon>
        <taxon>Alteromonadales</taxon>
        <taxon>Shewanellaceae</taxon>
        <taxon>Shewanella</taxon>
    </lineage>
</organism>
<dbReference type="Gene3D" id="2.160.10.10">
    <property type="entry name" value="Hexapeptide repeat proteins"/>
    <property type="match status" value="1"/>
</dbReference>
<evidence type="ECO:0000313" key="2">
    <source>
        <dbReference type="Proteomes" id="UP000773469"/>
    </source>
</evidence>
<comment type="caution">
    <text evidence="1">The sequence shown here is derived from an EMBL/GenBank/DDBJ whole genome shotgun (WGS) entry which is preliminary data.</text>
</comment>
<reference evidence="1 2" key="1">
    <citation type="submission" date="2021-05" db="EMBL/GenBank/DDBJ databases">
        <title>Molecular characterization for Shewanella algae harboring chromosomal blaOXA-55-like strains isolated from clinical and environment sample.</title>
        <authorList>
            <person name="Ohama Y."/>
            <person name="Aoki K."/>
            <person name="Harada S."/>
            <person name="Moriya K."/>
            <person name="Ishii Y."/>
            <person name="Tateda K."/>
        </authorList>
    </citation>
    <scope>NUCLEOTIDE SEQUENCE [LARGE SCALE GENOMIC DNA]</scope>
    <source>
        <strain evidence="1 2">MBTL60-118</strain>
    </source>
</reference>
<evidence type="ECO:0008006" key="3">
    <source>
        <dbReference type="Google" id="ProtNLM"/>
    </source>
</evidence>